<evidence type="ECO:0008006" key="4">
    <source>
        <dbReference type="Google" id="ProtNLM"/>
    </source>
</evidence>
<comment type="caution">
    <text evidence="2">The sequence shown here is derived from an EMBL/GenBank/DDBJ whole genome shotgun (WGS) entry which is preliminary data.</text>
</comment>
<dbReference type="Gene3D" id="3.40.190.10">
    <property type="entry name" value="Periplasmic binding protein-like II"/>
    <property type="match status" value="1"/>
</dbReference>
<keyword evidence="1" id="KW-0812">Transmembrane</keyword>
<reference evidence="2 3" key="1">
    <citation type="journal article" date="2016" name="Nat. Commun.">
        <title>Thousands of microbial genomes shed light on interconnected biogeochemical processes in an aquifer system.</title>
        <authorList>
            <person name="Anantharaman K."/>
            <person name="Brown C.T."/>
            <person name="Hug L.A."/>
            <person name="Sharon I."/>
            <person name="Castelle C.J."/>
            <person name="Probst A.J."/>
            <person name="Thomas B.C."/>
            <person name="Singh A."/>
            <person name="Wilkins M.J."/>
            <person name="Karaoz U."/>
            <person name="Brodie E.L."/>
            <person name="Williams K.H."/>
            <person name="Hubbard S.S."/>
            <person name="Banfield J.F."/>
        </authorList>
    </citation>
    <scope>NUCLEOTIDE SEQUENCE [LARGE SCALE GENOMIC DNA]</scope>
</reference>
<name>A0A1G2SEU7_9BACT</name>
<organism evidence="2 3">
    <name type="scientific">Candidatus Yonathbacteria bacterium RIFCSPLOWO2_01_FULL_47_33b</name>
    <dbReference type="NCBI Taxonomy" id="1802727"/>
    <lineage>
        <taxon>Bacteria</taxon>
        <taxon>Candidatus Yonathiibacteriota</taxon>
    </lineage>
</organism>
<evidence type="ECO:0000256" key="1">
    <source>
        <dbReference type="SAM" id="Phobius"/>
    </source>
</evidence>
<dbReference type="PANTHER" id="PTHR43649:SF12">
    <property type="entry name" value="DIACETYLCHITOBIOSE BINDING PROTEIN DASA"/>
    <property type="match status" value="1"/>
</dbReference>
<evidence type="ECO:0000313" key="3">
    <source>
        <dbReference type="Proteomes" id="UP000177987"/>
    </source>
</evidence>
<feature type="transmembrane region" description="Helical" evidence="1">
    <location>
        <begin position="6"/>
        <end position="26"/>
    </location>
</feature>
<keyword evidence="1" id="KW-1133">Transmembrane helix</keyword>
<keyword evidence="1" id="KW-0472">Membrane</keyword>
<dbReference type="Pfam" id="PF01547">
    <property type="entry name" value="SBP_bac_1"/>
    <property type="match status" value="1"/>
</dbReference>
<dbReference type="AlphaFoldDB" id="A0A1G2SEU7"/>
<dbReference type="InterPro" id="IPR006059">
    <property type="entry name" value="SBP"/>
</dbReference>
<dbReference type="EMBL" id="MHUW01000018">
    <property type="protein sequence ID" value="OHA83348.1"/>
    <property type="molecule type" value="Genomic_DNA"/>
</dbReference>
<dbReference type="PANTHER" id="PTHR43649">
    <property type="entry name" value="ARABINOSE-BINDING PROTEIN-RELATED"/>
    <property type="match status" value="1"/>
</dbReference>
<dbReference type="STRING" id="1802727.A2937_00710"/>
<dbReference type="Proteomes" id="UP000177987">
    <property type="component" value="Unassembled WGS sequence"/>
</dbReference>
<dbReference type="SUPFAM" id="SSF53850">
    <property type="entry name" value="Periplasmic binding protein-like II"/>
    <property type="match status" value="1"/>
</dbReference>
<gene>
    <name evidence="2" type="ORF">A2937_00710</name>
</gene>
<sequence length="438" mass="48620">MKNLNIFQIIVLGVFATLIIVGMLAFSGKLPFLPKSAKDVNYGTVTVWGTFPANMMQALISDKFRNEKSVTINYVEKSKATFSTDLVEALAADRGPDLFLIAQDEILRNLNKIAFIPYEAFTERDFKNTFIEEGEMFFRPEGLVALPFTIDPMVMYWNRDIFTNAGIVAPPTKWSDFYPMVPKIVVRDQGGNISRGFASLGEYRNVSHAKEILSVLMMQAGSPIVGIQNGVLMSNLTSATDPNAQNPAAQALNFFSQFSRSDKDSYSWNRSLPNSRSMFEAGDLALYFGYASEYQTIKQKNPHLNFDITVMPQADQASVKMTFGRIQGFAIVKTSSNLAGAMRASLLLSGSDMAKGIAEATKLPPVRRDLLAVRPTDPIQSVFYDSALIARAWHDPSPTETDQLFQGMIDDIGSDRLKVSQALSVTQSSINKLLQRYK</sequence>
<accession>A0A1G2SEU7</accession>
<protein>
    <recommendedName>
        <fullName evidence="4">Sugar ABC transporter substrate-binding protein</fullName>
    </recommendedName>
</protein>
<proteinExistence type="predicted"/>
<evidence type="ECO:0000313" key="2">
    <source>
        <dbReference type="EMBL" id="OHA83348.1"/>
    </source>
</evidence>
<dbReference type="InterPro" id="IPR050490">
    <property type="entry name" value="Bact_solute-bd_prot1"/>
</dbReference>